<dbReference type="EMBL" id="JBHSXS010000045">
    <property type="protein sequence ID" value="MFC6885970.1"/>
    <property type="molecule type" value="Genomic_DNA"/>
</dbReference>
<reference evidence="3" key="1">
    <citation type="journal article" date="2019" name="Int. J. Syst. Evol. Microbiol.">
        <title>The Global Catalogue of Microorganisms (GCM) 10K type strain sequencing project: providing services to taxonomists for standard genome sequencing and annotation.</title>
        <authorList>
            <consortium name="The Broad Institute Genomics Platform"/>
            <consortium name="The Broad Institute Genome Sequencing Center for Infectious Disease"/>
            <person name="Wu L."/>
            <person name="Ma J."/>
        </authorList>
    </citation>
    <scope>NUCLEOTIDE SEQUENCE [LARGE SCALE GENOMIC DNA]</scope>
    <source>
        <strain evidence="3">JCM 3369</strain>
    </source>
</reference>
<comment type="similarity">
    <text evidence="1">Belongs to the short-chain dehydrogenases/reductases (SDR) family.</text>
</comment>
<proteinExistence type="inferred from homology"/>
<dbReference type="EC" id="1.1.1.-" evidence="2"/>
<sequence>MSETQRVALVTGAAGGLGQEFASALAARGHAVAGLDLADQSATAGRIAAGPGGGGRGDGGRFLPVRADVTDPDEVDAAVEEVVARFGALHIVVNNAGVYPPLEFEKTTLDDWRRIMRVNLDGPFLVSRSALPHLKEAGWGRIVNIVSAVVFLGPPDLVAYTTSKSGLVGFTRALASATGGYGITVNAISPGLVRTATAARTTGADGGFERVRDMQVVRAVEEPGDLVSTLLYVCDEGSGFLTGQTINVDGGSAKH</sequence>
<evidence type="ECO:0000313" key="2">
    <source>
        <dbReference type="EMBL" id="MFC6885970.1"/>
    </source>
</evidence>
<dbReference type="CDD" id="cd05233">
    <property type="entry name" value="SDR_c"/>
    <property type="match status" value="1"/>
</dbReference>
<dbReference type="Pfam" id="PF13561">
    <property type="entry name" value="adh_short_C2"/>
    <property type="match status" value="1"/>
</dbReference>
<accession>A0ABW2CY57</accession>
<organism evidence="2 3">
    <name type="scientific">Actinomadura yumaensis</name>
    <dbReference type="NCBI Taxonomy" id="111807"/>
    <lineage>
        <taxon>Bacteria</taxon>
        <taxon>Bacillati</taxon>
        <taxon>Actinomycetota</taxon>
        <taxon>Actinomycetes</taxon>
        <taxon>Streptosporangiales</taxon>
        <taxon>Thermomonosporaceae</taxon>
        <taxon>Actinomadura</taxon>
    </lineage>
</organism>
<name>A0ABW2CY57_9ACTN</name>
<dbReference type="InterPro" id="IPR036291">
    <property type="entry name" value="NAD(P)-bd_dom_sf"/>
</dbReference>
<evidence type="ECO:0000256" key="1">
    <source>
        <dbReference type="ARBA" id="ARBA00006484"/>
    </source>
</evidence>
<dbReference type="PRINTS" id="PR00081">
    <property type="entry name" value="GDHRDH"/>
</dbReference>
<dbReference type="InterPro" id="IPR002347">
    <property type="entry name" value="SDR_fam"/>
</dbReference>
<keyword evidence="2" id="KW-0560">Oxidoreductase</keyword>
<dbReference type="Proteomes" id="UP001596380">
    <property type="component" value="Unassembled WGS sequence"/>
</dbReference>
<dbReference type="RefSeq" id="WP_160826540.1">
    <property type="nucleotide sequence ID" value="NZ_JBHSXS010000045.1"/>
</dbReference>
<gene>
    <name evidence="2" type="ORF">ACFQKB_39850</name>
</gene>
<comment type="caution">
    <text evidence="2">The sequence shown here is derived from an EMBL/GenBank/DDBJ whole genome shotgun (WGS) entry which is preliminary data.</text>
</comment>
<evidence type="ECO:0000313" key="3">
    <source>
        <dbReference type="Proteomes" id="UP001596380"/>
    </source>
</evidence>
<dbReference type="InterPro" id="IPR020904">
    <property type="entry name" value="Sc_DH/Rdtase_CS"/>
</dbReference>
<dbReference type="SUPFAM" id="SSF51735">
    <property type="entry name" value="NAD(P)-binding Rossmann-fold domains"/>
    <property type="match status" value="1"/>
</dbReference>
<dbReference type="PANTHER" id="PTHR42760">
    <property type="entry name" value="SHORT-CHAIN DEHYDROGENASES/REDUCTASES FAMILY MEMBER"/>
    <property type="match status" value="1"/>
</dbReference>
<protein>
    <submittedName>
        <fullName evidence="2">SDR family NAD(P)-dependent oxidoreductase</fullName>
        <ecNumber evidence="2">1.1.1.-</ecNumber>
    </submittedName>
</protein>
<keyword evidence="3" id="KW-1185">Reference proteome</keyword>
<dbReference type="PRINTS" id="PR00080">
    <property type="entry name" value="SDRFAMILY"/>
</dbReference>
<dbReference type="PANTHER" id="PTHR42760:SF40">
    <property type="entry name" value="3-OXOACYL-[ACYL-CARRIER-PROTEIN] REDUCTASE, CHLOROPLASTIC"/>
    <property type="match status" value="1"/>
</dbReference>
<dbReference type="PROSITE" id="PS00061">
    <property type="entry name" value="ADH_SHORT"/>
    <property type="match status" value="1"/>
</dbReference>
<dbReference type="GO" id="GO:0016491">
    <property type="term" value="F:oxidoreductase activity"/>
    <property type="evidence" value="ECO:0007669"/>
    <property type="project" value="UniProtKB-KW"/>
</dbReference>
<dbReference type="Gene3D" id="3.40.50.720">
    <property type="entry name" value="NAD(P)-binding Rossmann-like Domain"/>
    <property type="match status" value="1"/>
</dbReference>